<keyword evidence="4" id="KW-1185">Reference proteome</keyword>
<evidence type="ECO:0000313" key="3">
    <source>
        <dbReference type="EMBL" id="GAA4973601.1"/>
    </source>
</evidence>
<sequence length="462" mass="49302">MPTAEPAAPRLAHPVVDADGHIVEALPVLTDVIRKVAGDHAADHFLGSSATYASRSGTDRLTALTGDQRRLGAWIAPWWSLPGDTLDRATAFLPGLLYDRMDAIGLDFTVLYPSVGLVAAGHPDAGIRTGACRGINTYLADLTAGLGDRMTAAAVIPTHTPDEALAELDHAVGTLGFKAVLLNNVVARTEPQPWYDVLALDSLHDYDPVWQRCTDLGVAVAVHAPTMGIGLRGSSTRYAYNHIGTFAAGGEAFAKALVFGGVAHRFPRLNFAFLEGGATWGVQLAADLAGHFDKRGGPNIAGLDPARIDPDLWADLFARHGGPSLAEPGLAAALRGQADNPPPELDDFRDSGIREAADIARLFDGFYFGCEADDPLVAWAYDNPLGVTLKPVLGSDIGHWDVTDMRHVVHEAYELVERGHLTADRFRAFTCDDPIRLHGRMNPEFFVGTPVAEYAAGLLADG</sequence>
<dbReference type="InterPro" id="IPR032465">
    <property type="entry name" value="ACMSD"/>
</dbReference>
<organism evidence="3 4">
    <name type="scientific">Yinghuangia aomiensis</name>
    <dbReference type="NCBI Taxonomy" id="676205"/>
    <lineage>
        <taxon>Bacteria</taxon>
        <taxon>Bacillati</taxon>
        <taxon>Actinomycetota</taxon>
        <taxon>Actinomycetes</taxon>
        <taxon>Kitasatosporales</taxon>
        <taxon>Streptomycetaceae</taxon>
        <taxon>Yinghuangia</taxon>
    </lineage>
</organism>
<accession>A0ABP9HLW8</accession>
<feature type="domain" description="Amidohydrolase-related" evidence="2">
    <location>
        <begin position="92"/>
        <end position="288"/>
    </location>
</feature>
<dbReference type="Pfam" id="PF04909">
    <property type="entry name" value="Amidohydro_2"/>
    <property type="match status" value="1"/>
</dbReference>
<reference evidence="4" key="1">
    <citation type="journal article" date="2019" name="Int. J. Syst. Evol. Microbiol.">
        <title>The Global Catalogue of Microorganisms (GCM) 10K type strain sequencing project: providing services to taxonomists for standard genome sequencing and annotation.</title>
        <authorList>
            <consortium name="The Broad Institute Genomics Platform"/>
            <consortium name="The Broad Institute Genome Sequencing Center for Infectious Disease"/>
            <person name="Wu L."/>
            <person name="Ma J."/>
        </authorList>
    </citation>
    <scope>NUCLEOTIDE SEQUENCE [LARGE SCALE GENOMIC DNA]</scope>
    <source>
        <strain evidence="4">JCM 17986</strain>
    </source>
</reference>
<dbReference type="RefSeq" id="WP_345677426.1">
    <property type="nucleotide sequence ID" value="NZ_BAABHS010000016.1"/>
</dbReference>
<protein>
    <recommendedName>
        <fullName evidence="2">Amidohydrolase-related domain-containing protein</fullName>
    </recommendedName>
</protein>
<dbReference type="PANTHER" id="PTHR21240:SF28">
    <property type="entry name" value="ISO-OROTATE DECARBOXYLASE (EUROFUNG)"/>
    <property type="match status" value="1"/>
</dbReference>
<dbReference type="SUPFAM" id="SSF51556">
    <property type="entry name" value="Metallo-dependent hydrolases"/>
    <property type="match status" value="1"/>
</dbReference>
<dbReference type="PANTHER" id="PTHR21240">
    <property type="entry name" value="2-AMINO-3-CARBOXYLMUCONATE-6-SEMIALDEHYDE DECARBOXYLASE"/>
    <property type="match status" value="1"/>
</dbReference>
<evidence type="ECO:0000259" key="2">
    <source>
        <dbReference type="Pfam" id="PF04909"/>
    </source>
</evidence>
<dbReference type="EMBL" id="BAABHS010000016">
    <property type="protein sequence ID" value="GAA4973601.1"/>
    <property type="molecule type" value="Genomic_DNA"/>
</dbReference>
<keyword evidence="1" id="KW-0456">Lyase</keyword>
<comment type="caution">
    <text evidence="3">The sequence shown here is derived from an EMBL/GenBank/DDBJ whole genome shotgun (WGS) entry which is preliminary data.</text>
</comment>
<dbReference type="Gene3D" id="3.20.20.140">
    <property type="entry name" value="Metal-dependent hydrolases"/>
    <property type="match status" value="1"/>
</dbReference>
<gene>
    <name evidence="3" type="ORF">GCM10023205_45080</name>
</gene>
<name>A0ABP9HLW8_9ACTN</name>
<dbReference type="Proteomes" id="UP001500466">
    <property type="component" value="Unassembled WGS sequence"/>
</dbReference>
<proteinExistence type="predicted"/>
<dbReference type="InterPro" id="IPR006680">
    <property type="entry name" value="Amidohydro-rel"/>
</dbReference>
<evidence type="ECO:0000313" key="4">
    <source>
        <dbReference type="Proteomes" id="UP001500466"/>
    </source>
</evidence>
<evidence type="ECO:0000256" key="1">
    <source>
        <dbReference type="ARBA" id="ARBA00023239"/>
    </source>
</evidence>
<dbReference type="InterPro" id="IPR032466">
    <property type="entry name" value="Metal_Hydrolase"/>
</dbReference>